<evidence type="ECO:0000313" key="3">
    <source>
        <dbReference type="EMBL" id="KAF6019264.1"/>
    </source>
</evidence>
<dbReference type="InterPro" id="IPR024131">
    <property type="entry name" value="UPF0489"/>
</dbReference>
<keyword evidence="2" id="KW-1133">Transmembrane helix</keyword>
<sequence>MILYNFIVRPFIYLLNNGFRLYYTHVRRFKLRYILKLLSIPAIFIFTLLIYNQFPSHSPEWYKHIKMSLKSYDINVAVVEEHHEVLQYWFTAAHKNLLPATGNVLIHIDGHGDSGIPAYEPEVSMFKTPENAEHIQMLMQRNDVFIMAAAYKDFISRFVWVYPDWMDVSGFTEGELNGAELKVQIGFYDLYYKDKLYTGTCGCYEVHQNATECDFIDEAGSLITNFTKGCKTYRTLPMHMVKSSQAPVILPSILAKTKDAPIILDIDEDYFGVMSGSDLLEGINFKLIGKFNELLADVFTIMNIKDEVNAHKLLLNILHLVKVTCTSTLSSMKECSREHFRHIQRFLRESGLQHTLIGKRSLRSDELLSIVSYISKNFNAQHIDQISGVGFCLITSTQTRKLNVTRDLQIRPYETISVCHGVNTPFSENQIYIPSEEDLDANIDVYESILKQVPNDRVKLITVVRSNRDGFTPRTLQPQIEEHILGSLNNKFGRTNVIYDPNLMLHIGQGIIL</sequence>
<proteinExistence type="inferred from homology"/>
<keyword evidence="2" id="KW-0812">Transmembrane</keyword>
<gene>
    <name evidence="3" type="ORF">EB796_022433</name>
</gene>
<evidence type="ECO:0000256" key="1">
    <source>
        <dbReference type="ARBA" id="ARBA00007099"/>
    </source>
</evidence>
<dbReference type="EMBL" id="VXIV02003246">
    <property type="protein sequence ID" value="KAF6019264.1"/>
    <property type="molecule type" value="Genomic_DNA"/>
</dbReference>
<keyword evidence="4" id="KW-1185">Reference proteome</keyword>
<dbReference type="PANTHER" id="PTHR13225:SF3">
    <property type="entry name" value="UPF0489 PROTEIN C5ORF22"/>
    <property type="match status" value="1"/>
</dbReference>
<protein>
    <submittedName>
        <fullName evidence="3">Uncharacterized protein</fullName>
    </submittedName>
</protein>
<accession>A0A7J7J0U1</accession>
<dbReference type="Proteomes" id="UP000593567">
    <property type="component" value="Unassembled WGS sequence"/>
</dbReference>
<dbReference type="OrthoDB" id="418142at2759"/>
<reference evidence="3" key="1">
    <citation type="submission" date="2020-06" db="EMBL/GenBank/DDBJ databases">
        <title>Draft genome of Bugula neritina, a colonial animal packing powerful symbionts and potential medicines.</title>
        <authorList>
            <person name="Rayko M."/>
        </authorList>
    </citation>
    <scope>NUCLEOTIDE SEQUENCE [LARGE SCALE GENOMIC DNA]</scope>
    <source>
        <strain evidence="3">Kwan_BN1</strain>
    </source>
</reference>
<comment type="caution">
    <text evidence="3">The sequence shown here is derived from an EMBL/GenBank/DDBJ whole genome shotgun (WGS) entry which is preliminary data.</text>
</comment>
<evidence type="ECO:0000256" key="2">
    <source>
        <dbReference type="SAM" id="Phobius"/>
    </source>
</evidence>
<dbReference type="PANTHER" id="PTHR13225">
    <property type="entry name" value="MISEXPRESSION SUPPRESSOR OF RAS 6"/>
    <property type="match status" value="1"/>
</dbReference>
<organism evidence="3 4">
    <name type="scientific">Bugula neritina</name>
    <name type="common">Brown bryozoan</name>
    <name type="synonym">Sertularia neritina</name>
    <dbReference type="NCBI Taxonomy" id="10212"/>
    <lineage>
        <taxon>Eukaryota</taxon>
        <taxon>Metazoa</taxon>
        <taxon>Spiralia</taxon>
        <taxon>Lophotrochozoa</taxon>
        <taxon>Bryozoa</taxon>
        <taxon>Gymnolaemata</taxon>
        <taxon>Cheilostomatida</taxon>
        <taxon>Flustrina</taxon>
        <taxon>Buguloidea</taxon>
        <taxon>Bugulidae</taxon>
        <taxon>Bugula</taxon>
    </lineage>
</organism>
<evidence type="ECO:0000313" key="4">
    <source>
        <dbReference type="Proteomes" id="UP000593567"/>
    </source>
</evidence>
<name>A0A7J7J0U1_BUGNE</name>
<keyword evidence="2" id="KW-0472">Membrane</keyword>
<dbReference type="Pfam" id="PF12640">
    <property type="entry name" value="UPF0489"/>
    <property type="match status" value="1"/>
</dbReference>
<comment type="similarity">
    <text evidence="1">Belongs to the UPF0489 family.</text>
</comment>
<dbReference type="AlphaFoldDB" id="A0A7J7J0U1"/>
<feature type="transmembrane region" description="Helical" evidence="2">
    <location>
        <begin position="35"/>
        <end position="54"/>
    </location>
</feature>